<evidence type="ECO:0000256" key="1">
    <source>
        <dbReference type="ARBA" id="ARBA00004114"/>
    </source>
</evidence>
<feature type="compositionally biased region" description="Basic residues" evidence="5">
    <location>
        <begin position="18"/>
        <end position="27"/>
    </location>
</feature>
<dbReference type="GO" id="GO:0045724">
    <property type="term" value="P:positive regulation of cilium assembly"/>
    <property type="evidence" value="ECO:0007669"/>
    <property type="project" value="TreeGrafter"/>
</dbReference>
<dbReference type="Proteomes" id="UP000887568">
    <property type="component" value="Unplaced"/>
</dbReference>
<dbReference type="OMA" id="FKHVVEP"/>
<evidence type="ECO:0000256" key="3">
    <source>
        <dbReference type="ARBA" id="ARBA00023212"/>
    </source>
</evidence>
<evidence type="ECO:0000313" key="7">
    <source>
        <dbReference type="EnsemblMetazoa" id="XP_038061521.1"/>
    </source>
</evidence>
<feature type="region of interest" description="Disordered" evidence="5">
    <location>
        <begin position="1"/>
        <end position="36"/>
    </location>
</feature>
<keyword evidence="8" id="KW-1185">Reference proteome</keyword>
<protein>
    <recommendedName>
        <fullName evidence="6">Protein phosphatase 1 regulatory subunit 35 C-terminal domain-containing protein</fullName>
    </recommendedName>
</protein>
<reference evidence="7" key="1">
    <citation type="submission" date="2022-11" db="UniProtKB">
        <authorList>
            <consortium name="EnsemblMetazoa"/>
        </authorList>
    </citation>
    <scope>IDENTIFICATION</scope>
</reference>
<evidence type="ECO:0000256" key="5">
    <source>
        <dbReference type="SAM" id="MobiDB-lite"/>
    </source>
</evidence>
<keyword evidence="3" id="KW-0206">Cytoskeleton</keyword>
<organism evidence="7 8">
    <name type="scientific">Patiria miniata</name>
    <name type="common">Bat star</name>
    <name type="synonym">Asterina miniata</name>
    <dbReference type="NCBI Taxonomy" id="46514"/>
    <lineage>
        <taxon>Eukaryota</taxon>
        <taxon>Metazoa</taxon>
        <taxon>Echinodermata</taxon>
        <taxon>Eleutherozoa</taxon>
        <taxon>Asterozoa</taxon>
        <taxon>Asteroidea</taxon>
        <taxon>Valvatacea</taxon>
        <taxon>Valvatida</taxon>
        <taxon>Asterinidae</taxon>
        <taxon>Patiria</taxon>
    </lineage>
</organism>
<dbReference type="PANTHER" id="PTHR28625:SF1">
    <property type="entry name" value="PROTEIN PHOSPHATASE 1 REGULATORY SUBUNIT 35"/>
    <property type="match status" value="1"/>
</dbReference>
<dbReference type="GeneID" id="119732173"/>
<evidence type="ECO:0000256" key="4">
    <source>
        <dbReference type="ARBA" id="ARBA00029452"/>
    </source>
</evidence>
<keyword evidence="2" id="KW-0963">Cytoplasm</keyword>
<accession>A0A914ADF8</accession>
<feature type="domain" description="Protein phosphatase 1 regulatory subunit 35 C-terminal" evidence="6">
    <location>
        <begin position="39"/>
        <end position="184"/>
    </location>
</feature>
<dbReference type="GO" id="GO:0005814">
    <property type="term" value="C:centriole"/>
    <property type="evidence" value="ECO:0007669"/>
    <property type="project" value="UniProtKB-SubCell"/>
</dbReference>
<dbReference type="GO" id="GO:1903724">
    <property type="term" value="P:positive regulation of centriole elongation"/>
    <property type="evidence" value="ECO:0007669"/>
    <property type="project" value="TreeGrafter"/>
</dbReference>
<comment type="similarity">
    <text evidence="4">Belongs to the PPP1R35 family.</text>
</comment>
<dbReference type="AlphaFoldDB" id="A0A914ADF8"/>
<dbReference type="EnsemblMetazoa" id="XM_038205593.1">
    <property type="protein sequence ID" value="XP_038061521.1"/>
    <property type="gene ID" value="LOC119732173"/>
</dbReference>
<dbReference type="OrthoDB" id="8942190at2759"/>
<evidence type="ECO:0000256" key="2">
    <source>
        <dbReference type="ARBA" id="ARBA00022490"/>
    </source>
</evidence>
<dbReference type="PANTHER" id="PTHR28625">
    <property type="entry name" value="PROTEIN PHOSPHATASE 1 REGULATORY SUBUNIT 35"/>
    <property type="match status" value="1"/>
</dbReference>
<dbReference type="Pfam" id="PF15503">
    <property type="entry name" value="PPP1R35_C"/>
    <property type="match status" value="1"/>
</dbReference>
<evidence type="ECO:0000313" key="8">
    <source>
        <dbReference type="Proteomes" id="UP000887568"/>
    </source>
</evidence>
<comment type="subcellular location">
    <subcellularLocation>
        <location evidence="1">Cytoplasm</location>
        <location evidence="1">Cytoskeleton</location>
        <location evidence="1">Microtubule organizing center</location>
        <location evidence="1">Centrosome</location>
        <location evidence="1">Centriole</location>
    </subcellularLocation>
</comment>
<dbReference type="InterPro" id="IPR033590">
    <property type="entry name" value="PPP1R35"/>
</dbReference>
<dbReference type="GO" id="GO:0019902">
    <property type="term" value="F:phosphatase binding"/>
    <property type="evidence" value="ECO:0007669"/>
    <property type="project" value="InterPro"/>
</dbReference>
<name>A0A914ADF8_PATMI</name>
<dbReference type="InterPro" id="IPR029135">
    <property type="entry name" value="PPP1R35_C"/>
</dbReference>
<dbReference type="RefSeq" id="XP_038061521.1">
    <property type="nucleotide sequence ID" value="XM_038205593.1"/>
</dbReference>
<proteinExistence type="inferred from homology"/>
<sequence length="190" mass="21026">MSKPKHYAPVLQPAAKPKTVKGKKVASRRSAEAQPLAEPVYHSTVALGHQLKNLQRMEFDAEGGVLKALEESDMARVNFAEKVAEAVNVSKKQTKYSGLISVNVPVEATIAQEVEGRMSRLKTSHNQAWRKPSKASEVPPPNIKNVFTPNLIVEEPIMDVPTLASLDVRPEPCSPKVAFELYKHMMCWDS</sequence>
<evidence type="ECO:0000259" key="6">
    <source>
        <dbReference type="Pfam" id="PF15503"/>
    </source>
</evidence>